<comment type="caution">
    <text evidence="3">The sequence shown here is derived from an EMBL/GenBank/DDBJ whole genome shotgun (WGS) entry which is preliminary data.</text>
</comment>
<name>A0A645E3T2_9ZZZZ</name>
<dbReference type="EMBL" id="VSSQ01042577">
    <property type="protein sequence ID" value="MPM96175.1"/>
    <property type="molecule type" value="Genomic_DNA"/>
</dbReference>
<reference evidence="3" key="1">
    <citation type="submission" date="2019-08" db="EMBL/GenBank/DDBJ databases">
        <authorList>
            <person name="Kucharzyk K."/>
            <person name="Murdoch R.W."/>
            <person name="Higgins S."/>
            <person name="Loffler F."/>
        </authorList>
    </citation>
    <scope>NUCLEOTIDE SEQUENCE</scope>
</reference>
<feature type="region of interest" description="Disordered" evidence="1">
    <location>
        <begin position="135"/>
        <end position="179"/>
    </location>
</feature>
<dbReference type="InterPro" id="IPR012340">
    <property type="entry name" value="NA-bd_OB-fold"/>
</dbReference>
<dbReference type="PROSITE" id="PS50126">
    <property type="entry name" value="S1"/>
    <property type="match status" value="1"/>
</dbReference>
<dbReference type="SMART" id="SM00316">
    <property type="entry name" value="S1"/>
    <property type="match status" value="1"/>
</dbReference>
<feature type="compositionally biased region" description="Basic and acidic residues" evidence="1">
    <location>
        <begin position="73"/>
        <end position="83"/>
    </location>
</feature>
<dbReference type="AlphaFoldDB" id="A0A645E3T2"/>
<organism evidence="3">
    <name type="scientific">bioreactor metagenome</name>
    <dbReference type="NCBI Taxonomy" id="1076179"/>
    <lineage>
        <taxon>unclassified sequences</taxon>
        <taxon>metagenomes</taxon>
        <taxon>ecological metagenomes</taxon>
    </lineage>
</organism>
<dbReference type="SUPFAM" id="SSF50249">
    <property type="entry name" value="Nucleic acid-binding proteins"/>
    <property type="match status" value="1"/>
</dbReference>
<proteinExistence type="predicted"/>
<dbReference type="Pfam" id="PF00575">
    <property type="entry name" value="S1"/>
    <property type="match status" value="1"/>
</dbReference>
<feature type="domain" description="S1 motif" evidence="2">
    <location>
        <begin position="5"/>
        <end position="70"/>
    </location>
</feature>
<dbReference type="GO" id="GO:0003676">
    <property type="term" value="F:nucleic acid binding"/>
    <property type="evidence" value="ECO:0007669"/>
    <property type="project" value="InterPro"/>
</dbReference>
<evidence type="ECO:0000313" key="3">
    <source>
        <dbReference type="EMBL" id="MPM96175.1"/>
    </source>
</evidence>
<protein>
    <recommendedName>
        <fullName evidence="2">S1 motif domain-containing protein</fullName>
    </recommendedName>
</protein>
<accession>A0A645E3T2</accession>
<evidence type="ECO:0000256" key="1">
    <source>
        <dbReference type="SAM" id="MobiDB-lite"/>
    </source>
</evidence>
<feature type="compositionally biased region" description="Basic and acidic residues" evidence="1">
    <location>
        <begin position="135"/>
        <end position="150"/>
    </location>
</feature>
<feature type="region of interest" description="Disordered" evidence="1">
    <location>
        <begin position="73"/>
        <end position="117"/>
    </location>
</feature>
<dbReference type="Gene3D" id="2.40.50.140">
    <property type="entry name" value="Nucleic acid-binding proteins"/>
    <property type="match status" value="1"/>
</dbReference>
<dbReference type="InterPro" id="IPR003029">
    <property type="entry name" value="S1_domain"/>
</dbReference>
<sequence>MFTVDSIHEGVIVEMMDKGAVISLPYGVEGFATPKHLVKEDGSQAQVDEKLSFKVIEFNKDAKRIILSHSRIHEDAKRTEKAAAGETTGEAPKKAVRKAKKEETTSSQSVEKTTLGDIQSLADLKDQLVNAAAEKMVKAEKAKKAAKAQEENVEGTEEAPKKSTKKAKTEEAAEEAAEA</sequence>
<gene>
    <name evidence="3" type="ORF">SDC9_143333</name>
</gene>
<evidence type="ECO:0000259" key="2">
    <source>
        <dbReference type="PROSITE" id="PS50126"/>
    </source>
</evidence>